<keyword evidence="8 12" id="KW-1133">Transmembrane helix</keyword>
<dbReference type="InterPro" id="IPR003660">
    <property type="entry name" value="HAMP_dom"/>
</dbReference>
<dbReference type="Pfam" id="PF00512">
    <property type="entry name" value="HisKA"/>
    <property type="match status" value="1"/>
</dbReference>
<sequence length="498" mass="56373">MNPDDAAMIDSKRMKLERLFSLKYLIPIGFVVVLVPLLFAVMYAAFAIRDIARLEQQTFYQIVEQVKTARSALQMVSDIERKAKLFVILAHPAVRQPYERQSYETVRNALREALGELLKVGVDEKVALSINRLSEQERLVYEQIISAEADDRVALPDDRLFQALHAAANDLWQEISEQVDRDASELHAQSKSVQHDLVIKAGLLLPTSLAVILFLLTLLTRSVRQLDEAIRRLTARDFGQPISVTGPQDLRYLGDQLELLRTRLRSLEESKRQLMDNVSLEIKTPLARIVESAALIENRHTDDVGPEQREIGTTLSTNIHRLQELLDELTRYNRLHDEPERHAAESVKMQDLLSSVIENHRTRIQAKSLKIKELVQPVEVSGDREQLRTVIDNLISNAVNYSPEGGEIRIILRAVGDRMELEVEDDGPGIDEEESKHVFEPFYRGRAAFSFGTEGSGMGLAIASECVANQRGKIEILEPRQDKQGARIRVQFPLVEAA</sequence>
<feature type="transmembrane region" description="Helical" evidence="12">
    <location>
        <begin position="197"/>
        <end position="219"/>
    </location>
</feature>
<dbReference type="EMBL" id="AP017928">
    <property type="protein sequence ID" value="BBA36391.1"/>
    <property type="molecule type" value="Genomic_DNA"/>
</dbReference>
<keyword evidence="9" id="KW-0902">Two-component regulatory system</keyword>
<comment type="subcellular location">
    <subcellularLocation>
        <location evidence="2">Membrane</location>
    </subcellularLocation>
</comment>
<keyword evidence="4" id="KW-0597">Phosphoprotein</keyword>
<dbReference type="SUPFAM" id="SSF55874">
    <property type="entry name" value="ATPase domain of HSP90 chaperone/DNA topoisomerase II/histidine kinase"/>
    <property type="match status" value="1"/>
</dbReference>
<dbReference type="FunFam" id="3.30.565.10:FF:000006">
    <property type="entry name" value="Sensor histidine kinase WalK"/>
    <property type="match status" value="1"/>
</dbReference>
<evidence type="ECO:0000256" key="8">
    <source>
        <dbReference type="ARBA" id="ARBA00022989"/>
    </source>
</evidence>
<evidence type="ECO:0000256" key="4">
    <source>
        <dbReference type="ARBA" id="ARBA00022553"/>
    </source>
</evidence>
<dbReference type="InterPro" id="IPR036890">
    <property type="entry name" value="HATPase_C_sf"/>
</dbReference>
<dbReference type="Gene3D" id="1.10.287.130">
    <property type="match status" value="1"/>
</dbReference>
<evidence type="ECO:0000256" key="6">
    <source>
        <dbReference type="ARBA" id="ARBA00022692"/>
    </source>
</evidence>
<evidence type="ECO:0000313" key="16">
    <source>
        <dbReference type="Proteomes" id="UP000266313"/>
    </source>
</evidence>
<dbReference type="GO" id="GO:0000155">
    <property type="term" value="F:phosphorelay sensor kinase activity"/>
    <property type="evidence" value="ECO:0007669"/>
    <property type="project" value="InterPro"/>
</dbReference>
<dbReference type="PRINTS" id="PR00344">
    <property type="entry name" value="BCTRLSENSOR"/>
</dbReference>
<keyword evidence="10 12" id="KW-0472">Membrane</keyword>
<evidence type="ECO:0000256" key="2">
    <source>
        <dbReference type="ARBA" id="ARBA00004370"/>
    </source>
</evidence>
<dbReference type="GO" id="GO:0005886">
    <property type="term" value="C:plasma membrane"/>
    <property type="evidence" value="ECO:0007669"/>
    <property type="project" value="UniProtKB-ARBA"/>
</dbReference>
<keyword evidence="11" id="KW-0175">Coiled coil</keyword>
<evidence type="ECO:0000256" key="1">
    <source>
        <dbReference type="ARBA" id="ARBA00000085"/>
    </source>
</evidence>
<dbReference type="SUPFAM" id="SSF47384">
    <property type="entry name" value="Homodimeric domain of signal transducing histidine kinase"/>
    <property type="match status" value="1"/>
</dbReference>
<feature type="domain" description="HAMP" evidence="14">
    <location>
        <begin position="217"/>
        <end position="269"/>
    </location>
</feature>
<keyword evidence="7 15" id="KW-0418">Kinase</keyword>
<dbReference type="EC" id="2.7.13.3" evidence="3"/>
<keyword evidence="16" id="KW-1185">Reference proteome</keyword>
<proteinExistence type="predicted"/>
<dbReference type="Proteomes" id="UP000266313">
    <property type="component" value="Chromosome"/>
</dbReference>
<dbReference type="SMART" id="SM00388">
    <property type="entry name" value="HisKA"/>
    <property type="match status" value="1"/>
</dbReference>
<dbReference type="InterPro" id="IPR003594">
    <property type="entry name" value="HATPase_dom"/>
</dbReference>
<evidence type="ECO:0000256" key="10">
    <source>
        <dbReference type="ARBA" id="ARBA00023136"/>
    </source>
</evidence>
<dbReference type="PROSITE" id="PS50885">
    <property type="entry name" value="HAMP"/>
    <property type="match status" value="1"/>
</dbReference>
<dbReference type="InterPro" id="IPR003661">
    <property type="entry name" value="HisK_dim/P_dom"/>
</dbReference>
<dbReference type="Gene3D" id="3.30.565.10">
    <property type="entry name" value="Histidine kinase-like ATPase, C-terminal domain"/>
    <property type="match status" value="1"/>
</dbReference>
<evidence type="ECO:0000256" key="5">
    <source>
        <dbReference type="ARBA" id="ARBA00022679"/>
    </source>
</evidence>
<evidence type="ECO:0000256" key="7">
    <source>
        <dbReference type="ARBA" id="ARBA00022777"/>
    </source>
</evidence>
<evidence type="ECO:0000256" key="3">
    <source>
        <dbReference type="ARBA" id="ARBA00012438"/>
    </source>
</evidence>
<evidence type="ECO:0000259" key="13">
    <source>
        <dbReference type="PROSITE" id="PS50109"/>
    </source>
</evidence>
<dbReference type="InterPro" id="IPR005467">
    <property type="entry name" value="His_kinase_dom"/>
</dbReference>
<organism evidence="15 16">
    <name type="scientific">Methylocaldum marinum</name>
    <dbReference type="NCBI Taxonomy" id="1432792"/>
    <lineage>
        <taxon>Bacteria</taxon>
        <taxon>Pseudomonadati</taxon>
        <taxon>Pseudomonadota</taxon>
        <taxon>Gammaproteobacteria</taxon>
        <taxon>Methylococcales</taxon>
        <taxon>Methylococcaceae</taxon>
        <taxon>Methylocaldum</taxon>
    </lineage>
</organism>
<gene>
    <name evidence="15" type="ORF">sS8_4461</name>
</gene>
<feature type="coiled-coil region" evidence="11">
    <location>
        <begin position="216"/>
        <end position="277"/>
    </location>
</feature>
<dbReference type="PROSITE" id="PS50109">
    <property type="entry name" value="HIS_KIN"/>
    <property type="match status" value="1"/>
</dbReference>
<dbReference type="SMART" id="SM00387">
    <property type="entry name" value="HATPase_c"/>
    <property type="match status" value="1"/>
</dbReference>
<dbReference type="CDD" id="cd00075">
    <property type="entry name" value="HATPase"/>
    <property type="match status" value="1"/>
</dbReference>
<dbReference type="InterPro" id="IPR004358">
    <property type="entry name" value="Sig_transdc_His_kin-like_C"/>
</dbReference>
<reference evidence="15 16" key="1">
    <citation type="submission" date="2016-12" db="EMBL/GenBank/DDBJ databases">
        <title>Genome sequencing of Methylocaldum marinum.</title>
        <authorList>
            <person name="Takeuchi M."/>
            <person name="Kamagata Y."/>
            <person name="Hiraoka S."/>
            <person name="Oshima K."/>
            <person name="Hattori M."/>
            <person name="Iwasaki W."/>
        </authorList>
    </citation>
    <scope>NUCLEOTIDE SEQUENCE [LARGE SCALE GENOMIC DNA]</scope>
    <source>
        <strain evidence="15 16">S8</strain>
    </source>
</reference>
<dbReference type="CDD" id="cd00082">
    <property type="entry name" value="HisKA"/>
    <property type="match status" value="1"/>
</dbReference>
<feature type="domain" description="Histidine kinase" evidence="13">
    <location>
        <begin position="277"/>
        <end position="496"/>
    </location>
</feature>
<keyword evidence="5" id="KW-0808">Transferase</keyword>
<evidence type="ECO:0000259" key="14">
    <source>
        <dbReference type="PROSITE" id="PS50885"/>
    </source>
</evidence>
<dbReference type="Pfam" id="PF02518">
    <property type="entry name" value="HATPase_c"/>
    <property type="match status" value="1"/>
</dbReference>
<dbReference type="InterPro" id="IPR050428">
    <property type="entry name" value="TCS_sensor_his_kinase"/>
</dbReference>
<keyword evidence="6 12" id="KW-0812">Transmembrane</keyword>
<dbReference type="AlphaFoldDB" id="A0A250KZI3"/>
<dbReference type="PANTHER" id="PTHR45436">
    <property type="entry name" value="SENSOR HISTIDINE KINASE YKOH"/>
    <property type="match status" value="1"/>
</dbReference>
<name>A0A250KZI3_9GAMM</name>
<accession>A0A250KZI3</accession>
<dbReference type="PANTHER" id="PTHR45436:SF5">
    <property type="entry name" value="SENSOR HISTIDINE KINASE TRCS"/>
    <property type="match status" value="1"/>
</dbReference>
<evidence type="ECO:0000256" key="12">
    <source>
        <dbReference type="SAM" id="Phobius"/>
    </source>
</evidence>
<feature type="transmembrane region" description="Helical" evidence="12">
    <location>
        <begin position="24"/>
        <end position="46"/>
    </location>
</feature>
<protein>
    <recommendedName>
        <fullName evidence="3">histidine kinase</fullName>
        <ecNumber evidence="3">2.7.13.3</ecNumber>
    </recommendedName>
</protein>
<comment type="catalytic activity">
    <reaction evidence="1">
        <text>ATP + protein L-histidine = ADP + protein N-phospho-L-histidine.</text>
        <dbReference type="EC" id="2.7.13.3"/>
    </reaction>
</comment>
<evidence type="ECO:0000313" key="15">
    <source>
        <dbReference type="EMBL" id="BBA36391.1"/>
    </source>
</evidence>
<dbReference type="KEGG" id="mmai:sS8_4461"/>
<dbReference type="InterPro" id="IPR036097">
    <property type="entry name" value="HisK_dim/P_sf"/>
</dbReference>
<evidence type="ECO:0000256" key="11">
    <source>
        <dbReference type="SAM" id="Coils"/>
    </source>
</evidence>
<evidence type="ECO:0000256" key="9">
    <source>
        <dbReference type="ARBA" id="ARBA00023012"/>
    </source>
</evidence>